<evidence type="ECO:0000256" key="2">
    <source>
        <dbReference type="ARBA" id="ARBA00022803"/>
    </source>
</evidence>
<dbReference type="SUPFAM" id="SSF48452">
    <property type="entry name" value="TPR-like"/>
    <property type="match status" value="1"/>
</dbReference>
<feature type="non-terminal residue" evidence="3">
    <location>
        <position position="1"/>
    </location>
</feature>
<proteinExistence type="predicted"/>
<organism evidence="3 4">
    <name type="scientific">Fragilariopsis cylindrus CCMP1102</name>
    <dbReference type="NCBI Taxonomy" id="635003"/>
    <lineage>
        <taxon>Eukaryota</taxon>
        <taxon>Sar</taxon>
        <taxon>Stramenopiles</taxon>
        <taxon>Ochrophyta</taxon>
        <taxon>Bacillariophyta</taxon>
        <taxon>Bacillariophyceae</taxon>
        <taxon>Bacillariophycidae</taxon>
        <taxon>Bacillariales</taxon>
        <taxon>Bacillariaceae</taxon>
        <taxon>Fragilariopsis</taxon>
    </lineage>
</organism>
<dbReference type="Gene3D" id="1.25.40.10">
    <property type="entry name" value="Tetratricopeptide repeat domain"/>
    <property type="match status" value="1"/>
</dbReference>
<dbReference type="EMBL" id="KV784355">
    <property type="protein sequence ID" value="OEU19953.1"/>
    <property type="molecule type" value="Genomic_DNA"/>
</dbReference>
<dbReference type="InterPro" id="IPR011990">
    <property type="entry name" value="TPR-like_helical_dom_sf"/>
</dbReference>
<dbReference type="PANTHER" id="PTHR22904:SF523">
    <property type="entry name" value="STRESS-INDUCED-PHOSPHOPROTEIN 1"/>
    <property type="match status" value="1"/>
</dbReference>
<evidence type="ECO:0000256" key="1">
    <source>
        <dbReference type="ARBA" id="ARBA00022737"/>
    </source>
</evidence>
<evidence type="ECO:0000313" key="3">
    <source>
        <dbReference type="EMBL" id="OEU19953.1"/>
    </source>
</evidence>
<keyword evidence="1" id="KW-0677">Repeat</keyword>
<dbReference type="AlphaFoldDB" id="A0A1E7FQ81"/>
<dbReference type="PANTHER" id="PTHR22904">
    <property type="entry name" value="TPR REPEAT CONTAINING PROTEIN"/>
    <property type="match status" value="1"/>
</dbReference>
<accession>A0A1E7FQ81</accession>
<dbReference type="Proteomes" id="UP000095751">
    <property type="component" value="Unassembled WGS sequence"/>
</dbReference>
<feature type="non-terminal residue" evidence="3">
    <location>
        <position position="69"/>
    </location>
</feature>
<gene>
    <name evidence="3" type="ORF">FRACYDRAFT_143939</name>
</gene>
<sequence>WSNMAFCYEKLRDLSAFKETAQKCVDIDTTFIKGYYRLAKAHELLWDYDEAHATIVCGLAVDPNNSDLL</sequence>
<dbReference type="InParanoid" id="A0A1E7FQ81"/>
<reference evidence="3 4" key="1">
    <citation type="submission" date="2016-09" db="EMBL/GenBank/DDBJ databases">
        <title>Extensive genetic diversity and differential bi-allelic expression allows diatom success in the polar Southern Ocean.</title>
        <authorList>
            <consortium name="DOE Joint Genome Institute"/>
            <person name="Mock T."/>
            <person name="Otillar R.P."/>
            <person name="Strauss J."/>
            <person name="Dupont C."/>
            <person name="Frickenhaus S."/>
            <person name="Maumus F."/>
            <person name="Mcmullan M."/>
            <person name="Sanges R."/>
            <person name="Schmutz J."/>
            <person name="Toseland A."/>
            <person name="Valas R."/>
            <person name="Veluchamy A."/>
            <person name="Ward B.J."/>
            <person name="Allen A."/>
            <person name="Barry K."/>
            <person name="Falciatore A."/>
            <person name="Ferrante M."/>
            <person name="Fortunato A.E."/>
            <person name="Gloeckner G."/>
            <person name="Gruber A."/>
            <person name="Hipkin R."/>
            <person name="Janech M."/>
            <person name="Kroth P."/>
            <person name="Leese F."/>
            <person name="Lindquist E."/>
            <person name="Lyon B.R."/>
            <person name="Martin J."/>
            <person name="Mayer C."/>
            <person name="Parker M."/>
            <person name="Quesneville H."/>
            <person name="Raymond J."/>
            <person name="Uhlig C."/>
            <person name="Valentin K.U."/>
            <person name="Worden A.Z."/>
            <person name="Armbrust E.V."/>
            <person name="Bowler C."/>
            <person name="Green B."/>
            <person name="Moulton V."/>
            <person name="Van Oosterhout C."/>
            <person name="Grigoriev I."/>
        </authorList>
    </citation>
    <scope>NUCLEOTIDE SEQUENCE [LARGE SCALE GENOMIC DNA]</scope>
    <source>
        <strain evidence="3 4">CCMP1102</strain>
    </source>
</reference>
<dbReference type="KEGG" id="fcy:FRACYDRAFT_143939"/>
<keyword evidence="4" id="KW-1185">Reference proteome</keyword>
<protein>
    <submittedName>
        <fullName evidence="3">Uncharacterized protein</fullName>
    </submittedName>
</protein>
<dbReference type="OrthoDB" id="2423701at2759"/>
<name>A0A1E7FQ81_9STRA</name>
<keyword evidence="2" id="KW-0802">TPR repeat</keyword>
<dbReference type="GO" id="GO:0051879">
    <property type="term" value="F:Hsp90 protein binding"/>
    <property type="evidence" value="ECO:0007669"/>
    <property type="project" value="TreeGrafter"/>
</dbReference>
<evidence type="ECO:0000313" key="4">
    <source>
        <dbReference type="Proteomes" id="UP000095751"/>
    </source>
</evidence>